<accession>A0A068NWN7</accession>
<dbReference type="CDD" id="cd04485">
    <property type="entry name" value="DnaE_OBF"/>
    <property type="match status" value="1"/>
</dbReference>
<keyword evidence="8" id="KW-0239">DNA-directed DNA polymerase</keyword>
<dbReference type="InterPro" id="IPR041931">
    <property type="entry name" value="DNA_pol3_alpha_thumb_dom"/>
</dbReference>
<keyword evidence="13" id="KW-1185">Reference proteome</keyword>
<dbReference type="Pfam" id="PF14579">
    <property type="entry name" value="HHH_6"/>
    <property type="match status" value="1"/>
</dbReference>
<evidence type="ECO:0000313" key="13">
    <source>
        <dbReference type="Proteomes" id="UP000027982"/>
    </source>
</evidence>
<sequence>MSKTFCHIHNHTEYSLLDGANRIPDMVKRAKEMEMSSLAISDHGVMFGVMEFYLECKKAAIKPLLGVEAYVAPQGIDQKKGDGEKNAYHLLLLAKDLEGYRNLCRLSTIAALEGYYYKPRVDHEILRAHSKGVIATSACLGSEVCQELLKGNYDRAQYIAGMYDEMYGHGNFFIELQDHRLPEQGRITPDLIRIAKELKLPLVATNDAHYLCKGDAQPHDVLLCIQTGALVADEKRFKFATDEFYLKSQVEMGEIFKEYPEALENTAMIAEMCNVELDKQRAPMPEPQVPEGMESFAYLRDLAEKGLSARMKDPEASLTRLEYELEVIKKTGFGDYFLLVREFANEARRKGIHYGVRGSAAGSLVSYCVGITDVDPVEYGLTFERFLNPERISMPDVDMDFEDTRREEIIQYVTERFGRDRVAQIVTFGTLGAKAAIKDCGRVQGYTPQETDRLTKTIPTLPGWSLKRAYSEIAEFRQIVDGDPRMKSLFETAKTVEGIARNSGVHAAGVVISRDPLVDYIPLYRGNDGQAITAFEMGILEKIGMLKMDFLGLSNLTVLGGTIAKIKQTQGIDFDISTIPEDDAKTFDMLARGETTGVFQLEGGGMTRYVQQLKPASIRELAAMIALYRPGPMEHIPRFIDTKFGRQKAVYLDERMKPILEETYGVIVYQDQVMQVVQAIAGFSLGKADVLRRAMGKKDAKAMADMKVEFIEGTAAAGISEKVAEEVWQLLLPFAGYAFNKAHAVCYAILSYQTGYLKANFPTEYMAALLSVYLSKEDRVAACIEECRRLKIQVLQPDVNASLGDFNIEGGTGGPPVRISGGSPEKKSKSAPNSIRFGLTAIKGVGEGVVEGIIKEREENGPYRHLYEFCDRTKPFGLNRTALEALVRAGALDSIDPNRRKLLNHVDGALQFADQQLKERLSTQSSFEFLVDSGPAHTSYPTLPECDMPSRGDNLSMEKEVMGIYVSDHPLRGHERTILQNGSHTCAAALELDDSHPVKLAGVIAKLRTIVTKAEGKKMASLVLEDFTGQVGAIAFPATFEKLRESLVKDSVVQITGFMMHREMRGEKSVEVRIEDIKPLEASLLPVDGPSRAAGKVSLTIWRATEREMFNLRRLIEEHPGDYELFIQIMVGSTPQMLPVPHHVNPTQTFCTAICEGLTRAELDVTHSQGPGTIH</sequence>
<dbReference type="Proteomes" id="UP000027982">
    <property type="component" value="Chromosome"/>
</dbReference>
<dbReference type="OrthoDB" id="9803237at2"/>
<dbReference type="GO" id="GO:0008408">
    <property type="term" value="F:3'-5' exonuclease activity"/>
    <property type="evidence" value="ECO:0007669"/>
    <property type="project" value="InterPro"/>
</dbReference>
<dbReference type="RefSeq" id="WP_025228899.1">
    <property type="nucleotide sequence ID" value="NZ_CP007139.1"/>
</dbReference>
<dbReference type="NCBIfam" id="NF005298">
    <property type="entry name" value="PRK06826.1"/>
    <property type="match status" value="1"/>
</dbReference>
<dbReference type="SUPFAM" id="SSF89550">
    <property type="entry name" value="PHP domain-like"/>
    <property type="match status" value="1"/>
</dbReference>
<feature type="region of interest" description="Disordered" evidence="10">
    <location>
        <begin position="812"/>
        <end position="832"/>
    </location>
</feature>
<dbReference type="CDD" id="cd12113">
    <property type="entry name" value="PHP_PolIIIA_DnaE3"/>
    <property type="match status" value="1"/>
</dbReference>
<evidence type="ECO:0000259" key="11">
    <source>
        <dbReference type="SMART" id="SM00481"/>
    </source>
</evidence>
<dbReference type="GO" id="GO:0003887">
    <property type="term" value="F:DNA-directed DNA polymerase activity"/>
    <property type="evidence" value="ECO:0007669"/>
    <property type="project" value="UniProtKB-KW"/>
</dbReference>
<evidence type="ECO:0000256" key="7">
    <source>
        <dbReference type="ARBA" id="ARBA00022705"/>
    </source>
</evidence>
<protein>
    <recommendedName>
        <fullName evidence="4">DNA polymerase III subunit alpha</fullName>
        <ecNumber evidence="3">2.7.7.7</ecNumber>
    </recommendedName>
</protein>
<dbReference type="InterPro" id="IPR011708">
    <property type="entry name" value="DNA_pol3_alpha_NTPase_dom"/>
</dbReference>
<evidence type="ECO:0000256" key="2">
    <source>
        <dbReference type="ARBA" id="ARBA00009496"/>
    </source>
</evidence>
<dbReference type="EC" id="2.7.7.7" evidence="3"/>
<evidence type="ECO:0000256" key="10">
    <source>
        <dbReference type="SAM" id="MobiDB-lite"/>
    </source>
</evidence>
<dbReference type="PANTHER" id="PTHR32294:SF0">
    <property type="entry name" value="DNA POLYMERASE III SUBUNIT ALPHA"/>
    <property type="match status" value="1"/>
</dbReference>
<dbReference type="Gene3D" id="1.10.10.1600">
    <property type="entry name" value="Bacterial DNA polymerase III alpha subunit, thumb domain"/>
    <property type="match status" value="1"/>
</dbReference>
<evidence type="ECO:0000256" key="3">
    <source>
        <dbReference type="ARBA" id="ARBA00012417"/>
    </source>
</evidence>
<dbReference type="NCBIfam" id="TIGR00594">
    <property type="entry name" value="polc"/>
    <property type="match status" value="1"/>
</dbReference>
<evidence type="ECO:0000256" key="1">
    <source>
        <dbReference type="ARBA" id="ARBA00004496"/>
    </source>
</evidence>
<dbReference type="Pfam" id="PF01336">
    <property type="entry name" value="tRNA_anti-codon"/>
    <property type="match status" value="1"/>
</dbReference>
<dbReference type="HOGENOM" id="CLU_001600_0_0_0"/>
<dbReference type="AlphaFoldDB" id="A0A068NWN7"/>
<dbReference type="GO" id="GO:0005737">
    <property type="term" value="C:cytoplasm"/>
    <property type="evidence" value="ECO:0007669"/>
    <property type="project" value="UniProtKB-SubCell"/>
</dbReference>
<dbReference type="PANTHER" id="PTHR32294">
    <property type="entry name" value="DNA POLYMERASE III SUBUNIT ALPHA"/>
    <property type="match status" value="1"/>
</dbReference>
<evidence type="ECO:0000256" key="9">
    <source>
        <dbReference type="ARBA" id="ARBA00049244"/>
    </source>
</evidence>
<comment type="catalytic activity">
    <reaction evidence="9">
        <text>DNA(n) + a 2'-deoxyribonucleoside 5'-triphosphate = DNA(n+1) + diphosphate</text>
        <dbReference type="Rhea" id="RHEA:22508"/>
        <dbReference type="Rhea" id="RHEA-COMP:17339"/>
        <dbReference type="Rhea" id="RHEA-COMP:17340"/>
        <dbReference type="ChEBI" id="CHEBI:33019"/>
        <dbReference type="ChEBI" id="CHEBI:61560"/>
        <dbReference type="ChEBI" id="CHEBI:173112"/>
        <dbReference type="EC" id="2.7.7.7"/>
    </reaction>
</comment>
<evidence type="ECO:0000256" key="5">
    <source>
        <dbReference type="ARBA" id="ARBA00022679"/>
    </source>
</evidence>
<dbReference type="InterPro" id="IPR029460">
    <property type="entry name" value="DNAPol_HHH"/>
</dbReference>
<dbReference type="InterPro" id="IPR004805">
    <property type="entry name" value="DnaE2/DnaE/PolC"/>
</dbReference>
<dbReference type="SMART" id="SM00481">
    <property type="entry name" value="POLIIIAc"/>
    <property type="match status" value="1"/>
</dbReference>
<reference evidence="12 13" key="1">
    <citation type="journal article" date="2014" name="PLoS ONE">
        <title>The first complete genome sequence of the class fimbriimonadia in the phylum armatimonadetes.</title>
        <authorList>
            <person name="Hu Z.Y."/>
            <person name="Wang Y.Z."/>
            <person name="Im W.T."/>
            <person name="Wang S.Y."/>
            <person name="Zhao G.P."/>
            <person name="Zheng H.J."/>
            <person name="Quan Z.X."/>
        </authorList>
    </citation>
    <scope>NUCLEOTIDE SEQUENCE [LARGE SCALE GENOMIC DNA]</scope>
    <source>
        <strain evidence="12">Gsoil 348</strain>
    </source>
</reference>
<organism evidence="12 13">
    <name type="scientific">Fimbriimonas ginsengisoli Gsoil 348</name>
    <dbReference type="NCBI Taxonomy" id="661478"/>
    <lineage>
        <taxon>Bacteria</taxon>
        <taxon>Bacillati</taxon>
        <taxon>Armatimonadota</taxon>
        <taxon>Fimbriimonadia</taxon>
        <taxon>Fimbriimonadales</taxon>
        <taxon>Fimbriimonadaceae</taxon>
        <taxon>Fimbriimonas</taxon>
    </lineage>
</organism>
<dbReference type="Gene3D" id="3.20.20.140">
    <property type="entry name" value="Metal-dependent hydrolases"/>
    <property type="match status" value="1"/>
</dbReference>
<dbReference type="EMBL" id="CP007139">
    <property type="protein sequence ID" value="AIE87180.1"/>
    <property type="molecule type" value="Genomic_DNA"/>
</dbReference>
<dbReference type="InterPro" id="IPR004013">
    <property type="entry name" value="PHP_dom"/>
</dbReference>
<feature type="domain" description="Polymerase/histidinol phosphatase N-terminal" evidence="11">
    <location>
        <begin position="6"/>
        <end position="73"/>
    </location>
</feature>
<evidence type="ECO:0000256" key="4">
    <source>
        <dbReference type="ARBA" id="ARBA00019114"/>
    </source>
</evidence>
<dbReference type="InterPro" id="IPR004365">
    <property type="entry name" value="NA-bd_OB_tRNA"/>
</dbReference>
<comment type="similarity">
    <text evidence="2">Belongs to the DNA polymerase type-C family. DnaE subfamily.</text>
</comment>
<keyword evidence="7" id="KW-0235">DNA replication</keyword>
<dbReference type="KEGG" id="fgi:OP10G_3812"/>
<evidence type="ECO:0000313" key="12">
    <source>
        <dbReference type="EMBL" id="AIE87180.1"/>
    </source>
</evidence>
<dbReference type="GO" id="GO:0006260">
    <property type="term" value="P:DNA replication"/>
    <property type="evidence" value="ECO:0007669"/>
    <property type="project" value="UniProtKB-KW"/>
</dbReference>
<evidence type="ECO:0000256" key="8">
    <source>
        <dbReference type="ARBA" id="ARBA00022932"/>
    </source>
</evidence>
<dbReference type="InterPro" id="IPR003141">
    <property type="entry name" value="Pol/His_phosphatase_N"/>
</dbReference>
<dbReference type="NCBIfam" id="NF004226">
    <property type="entry name" value="PRK05673.1"/>
    <property type="match status" value="1"/>
</dbReference>
<dbReference type="eggNOG" id="COG0587">
    <property type="taxonomic scope" value="Bacteria"/>
</dbReference>
<dbReference type="GO" id="GO:0003676">
    <property type="term" value="F:nucleic acid binding"/>
    <property type="evidence" value="ECO:0007669"/>
    <property type="project" value="InterPro"/>
</dbReference>
<dbReference type="Pfam" id="PF07733">
    <property type="entry name" value="DNA_pol3_alpha"/>
    <property type="match status" value="1"/>
</dbReference>
<dbReference type="Gene3D" id="1.10.150.870">
    <property type="match status" value="1"/>
</dbReference>
<dbReference type="InterPro" id="IPR016195">
    <property type="entry name" value="Pol/histidinol_Pase-like"/>
</dbReference>
<keyword evidence="6" id="KW-0548">Nucleotidyltransferase</keyword>
<dbReference type="Pfam" id="PF02811">
    <property type="entry name" value="PHP"/>
    <property type="match status" value="1"/>
</dbReference>
<comment type="subcellular location">
    <subcellularLocation>
        <location evidence="1">Cytoplasm</location>
    </subcellularLocation>
</comment>
<proteinExistence type="inferred from homology"/>
<gene>
    <name evidence="12" type="ORF">OP10G_3812</name>
</gene>
<dbReference type="Pfam" id="PF17657">
    <property type="entry name" value="DNA_pol3_finger"/>
    <property type="match status" value="1"/>
</dbReference>
<evidence type="ECO:0000256" key="6">
    <source>
        <dbReference type="ARBA" id="ARBA00022695"/>
    </source>
</evidence>
<dbReference type="InterPro" id="IPR040982">
    <property type="entry name" value="DNA_pol3_finger"/>
</dbReference>
<name>A0A068NWN7_FIMGI</name>
<dbReference type="Gene3D" id="2.40.50.140">
    <property type="entry name" value="Nucleic acid-binding proteins"/>
    <property type="match status" value="1"/>
</dbReference>
<dbReference type="STRING" id="661478.OP10G_3812"/>
<dbReference type="InterPro" id="IPR012340">
    <property type="entry name" value="NA-bd_OB-fold"/>
</dbReference>
<keyword evidence="5" id="KW-0808">Transferase</keyword>